<evidence type="ECO:0000256" key="1">
    <source>
        <dbReference type="PROSITE-ProRule" id="PRU00169"/>
    </source>
</evidence>
<proteinExistence type="predicted"/>
<dbReference type="RefSeq" id="WP_211334530.1">
    <property type="nucleotide sequence ID" value="NZ_RAPQ01000011.1"/>
</dbReference>
<dbReference type="InterPro" id="IPR046947">
    <property type="entry name" value="LytR-like"/>
</dbReference>
<feature type="domain" description="HTH LytTR-type" evidence="3">
    <location>
        <begin position="147"/>
        <end position="206"/>
    </location>
</feature>
<dbReference type="PROSITE" id="PS50930">
    <property type="entry name" value="HTH_LYTTR"/>
    <property type="match status" value="1"/>
</dbReference>
<dbReference type="PANTHER" id="PTHR37299:SF1">
    <property type="entry name" value="STAGE 0 SPORULATION PROTEIN A HOMOLOG"/>
    <property type="match status" value="1"/>
</dbReference>
<evidence type="ECO:0000313" key="5">
    <source>
        <dbReference type="Proteomes" id="UP000284531"/>
    </source>
</evidence>
<evidence type="ECO:0000259" key="3">
    <source>
        <dbReference type="PROSITE" id="PS50930"/>
    </source>
</evidence>
<dbReference type="Gene3D" id="2.40.50.1020">
    <property type="entry name" value="LytTr DNA-binding domain"/>
    <property type="match status" value="1"/>
</dbReference>
<dbReference type="Pfam" id="PF04397">
    <property type="entry name" value="LytTR"/>
    <property type="match status" value="1"/>
</dbReference>
<dbReference type="InterPro" id="IPR001789">
    <property type="entry name" value="Sig_transdc_resp-reg_receiver"/>
</dbReference>
<keyword evidence="5" id="KW-1185">Reference proteome</keyword>
<dbReference type="InterPro" id="IPR007492">
    <property type="entry name" value="LytTR_DNA-bd_dom"/>
</dbReference>
<sequence>MIEVVIIEDEQLAARELEKMLLNLRPDQIQITAHLENVKDAVKYLSSHKPDLIFMDIHLGDGNSFGIFDKISVDSPLIFTTAYDQYAIQAFKQNSVDYLLKPIDPDDLEMALQKFEKTYQNKESIDLSSLQQSLNHLVAGNAYQERFMVSLGDRLCSLEVDKIAYFMADGKSLYLFGLDGHRYLCDGTLSSLESKLDPKRFFRINRKFMVSYASIIDMHYYSKTRIKLNLKPDQAECIDAIVSQDRCNDFKRWLND</sequence>
<reference evidence="4 5" key="1">
    <citation type="submission" date="2018-09" db="EMBL/GenBank/DDBJ databases">
        <title>Genomic Encyclopedia of Archaeal and Bacterial Type Strains, Phase II (KMG-II): from individual species to whole genera.</title>
        <authorList>
            <person name="Goeker M."/>
        </authorList>
    </citation>
    <scope>NUCLEOTIDE SEQUENCE [LARGE SCALE GENOMIC DNA]</scope>
    <source>
        <strain evidence="4 5">DSM 21950</strain>
    </source>
</reference>
<feature type="domain" description="Response regulatory" evidence="2">
    <location>
        <begin position="3"/>
        <end position="116"/>
    </location>
</feature>
<dbReference type="PROSITE" id="PS50110">
    <property type="entry name" value="RESPONSE_REGULATORY"/>
    <property type="match status" value="1"/>
</dbReference>
<dbReference type="Gene3D" id="3.40.50.2300">
    <property type="match status" value="1"/>
</dbReference>
<dbReference type="Pfam" id="PF00072">
    <property type="entry name" value="Response_reg"/>
    <property type="match status" value="1"/>
</dbReference>
<dbReference type="EMBL" id="RAPQ01000011">
    <property type="protein sequence ID" value="RKD98570.1"/>
    <property type="molecule type" value="Genomic_DNA"/>
</dbReference>
<protein>
    <submittedName>
        <fullName evidence="4">LytTR family two component transcriptional regulator</fullName>
    </submittedName>
</protein>
<dbReference type="FunFam" id="3.40.50.2300:FF:000361">
    <property type="entry name" value="Two-component system response regulator"/>
    <property type="match status" value="1"/>
</dbReference>
<name>A0A419WSY5_9BACT</name>
<dbReference type="AlphaFoldDB" id="A0A419WSY5"/>
<dbReference type="SUPFAM" id="SSF52172">
    <property type="entry name" value="CheY-like"/>
    <property type="match status" value="1"/>
</dbReference>
<dbReference type="GO" id="GO:0003677">
    <property type="term" value="F:DNA binding"/>
    <property type="evidence" value="ECO:0007669"/>
    <property type="project" value="InterPro"/>
</dbReference>
<keyword evidence="1" id="KW-0597">Phosphoprotein</keyword>
<dbReference type="SMART" id="SM00448">
    <property type="entry name" value="REC"/>
    <property type="match status" value="1"/>
</dbReference>
<dbReference type="Proteomes" id="UP000284531">
    <property type="component" value="Unassembled WGS sequence"/>
</dbReference>
<accession>A0A419WSY5</accession>
<evidence type="ECO:0000313" key="4">
    <source>
        <dbReference type="EMBL" id="RKD98570.1"/>
    </source>
</evidence>
<dbReference type="SMART" id="SM00850">
    <property type="entry name" value="LytTR"/>
    <property type="match status" value="1"/>
</dbReference>
<dbReference type="GO" id="GO:0000156">
    <property type="term" value="F:phosphorelay response regulator activity"/>
    <property type="evidence" value="ECO:0007669"/>
    <property type="project" value="InterPro"/>
</dbReference>
<gene>
    <name evidence="4" type="ORF">BXY64_3429</name>
</gene>
<organism evidence="4 5">
    <name type="scientific">Marinifilum flexuosum</name>
    <dbReference type="NCBI Taxonomy" id="1117708"/>
    <lineage>
        <taxon>Bacteria</taxon>
        <taxon>Pseudomonadati</taxon>
        <taxon>Bacteroidota</taxon>
        <taxon>Bacteroidia</taxon>
        <taxon>Marinilabiliales</taxon>
        <taxon>Marinifilaceae</taxon>
    </lineage>
</organism>
<feature type="modified residue" description="4-aspartylphosphate" evidence="1">
    <location>
        <position position="56"/>
    </location>
</feature>
<evidence type="ECO:0000259" key="2">
    <source>
        <dbReference type="PROSITE" id="PS50110"/>
    </source>
</evidence>
<comment type="caution">
    <text evidence="4">The sequence shown here is derived from an EMBL/GenBank/DDBJ whole genome shotgun (WGS) entry which is preliminary data.</text>
</comment>
<dbReference type="InterPro" id="IPR011006">
    <property type="entry name" value="CheY-like_superfamily"/>
</dbReference>
<dbReference type="PANTHER" id="PTHR37299">
    <property type="entry name" value="TRANSCRIPTIONAL REGULATOR-RELATED"/>
    <property type="match status" value="1"/>
</dbReference>